<evidence type="ECO:0000313" key="1">
    <source>
        <dbReference type="EMBL" id="KIY52608.1"/>
    </source>
</evidence>
<sequence length="278" mass="31280">MEDPFLASIHNYANMEVTAEHTSLADMVFNIVGAVINNSLQEHKIAKGFKQATVAQLTVWLQACPHVYILFVSSVWSVFFPYHVLPLTLHNYVFFDSMRMSMCGLHNGFKERTIAPMDLIVGVHMFTAIFHMLDMSTDVLAPRIMWLSVDLGRTSVYLAFHHNPHFPTAANGVRALCNDVMAVLPNYRNEILALACGPQLGLVILPRSNEVAPWRSAELYDLSSDSSAQPIMPIAHLRIFAPSTHKEEVDVFSYTTHPSGRSGARRDWWSPDIILLEE</sequence>
<dbReference type="Proteomes" id="UP000054144">
    <property type="component" value="Unassembled WGS sequence"/>
</dbReference>
<evidence type="ECO:0000313" key="2">
    <source>
        <dbReference type="Proteomes" id="UP000054144"/>
    </source>
</evidence>
<organism evidence="1 2">
    <name type="scientific">Fistulina hepatica ATCC 64428</name>
    <dbReference type="NCBI Taxonomy" id="1128425"/>
    <lineage>
        <taxon>Eukaryota</taxon>
        <taxon>Fungi</taxon>
        <taxon>Dikarya</taxon>
        <taxon>Basidiomycota</taxon>
        <taxon>Agaricomycotina</taxon>
        <taxon>Agaricomycetes</taxon>
        <taxon>Agaricomycetidae</taxon>
        <taxon>Agaricales</taxon>
        <taxon>Fistulinaceae</taxon>
        <taxon>Fistulina</taxon>
    </lineage>
</organism>
<keyword evidence="2" id="KW-1185">Reference proteome</keyword>
<name>A0A0D7APA8_9AGAR</name>
<gene>
    <name evidence="1" type="ORF">FISHEDRAFT_69709</name>
</gene>
<reference evidence="1 2" key="1">
    <citation type="journal article" date="2015" name="Fungal Genet. Biol.">
        <title>Evolution of novel wood decay mechanisms in Agaricales revealed by the genome sequences of Fistulina hepatica and Cylindrobasidium torrendii.</title>
        <authorList>
            <person name="Floudas D."/>
            <person name="Held B.W."/>
            <person name="Riley R."/>
            <person name="Nagy L.G."/>
            <person name="Koehler G."/>
            <person name="Ransdell A.S."/>
            <person name="Younus H."/>
            <person name="Chow J."/>
            <person name="Chiniquy J."/>
            <person name="Lipzen A."/>
            <person name="Tritt A."/>
            <person name="Sun H."/>
            <person name="Haridas S."/>
            <person name="LaButti K."/>
            <person name="Ohm R.A."/>
            <person name="Kues U."/>
            <person name="Blanchette R.A."/>
            <person name="Grigoriev I.V."/>
            <person name="Minto R.E."/>
            <person name="Hibbett D.S."/>
        </authorList>
    </citation>
    <scope>NUCLEOTIDE SEQUENCE [LARGE SCALE GENOMIC DNA]</scope>
    <source>
        <strain evidence="1 2">ATCC 64428</strain>
    </source>
</reference>
<dbReference type="EMBL" id="KN881637">
    <property type="protein sequence ID" value="KIY52608.1"/>
    <property type="molecule type" value="Genomic_DNA"/>
</dbReference>
<protein>
    <submittedName>
        <fullName evidence="1">Uncharacterized protein</fullName>
    </submittedName>
</protein>
<accession>A0A0D7APA8</accession>
<dbReference type="AlphaFoldDB" id="A0A0D7APA8"/>
<proteinExistence type="predicted"/>